<dbReference type="InterPro" id="IPR029057">
    <property type="entry name" value="PRTase-like"/>
</dbReference>
<dbReference type="EMBL" id="JBBKZV010000039">
    <property type="protein sequence ID" value="MEJ8826713.1"/>
    <property type="molecule type" value="Genomic_DNA"/>
</dbReference>
<dbReference type="Proteomes" id="UP001363010">
    <property type="component" value="Unassembled WGS sequence"/>
</dbReference>
<keyword evidence="2" id="KW-0328">Glycosyltransferase</keyword>
<evidence type="ECO:0000313" key="2">
    <source>
        <dbReference type="EMBL" id="MEJ8826713.1"/>
    </source>
</evidence>
<keyword evidence="3" id="KW-1185">Reference proteome</keyword>
<evidence type="ECO:0000313" key="3">
    <source>
        <dbReference type="Proteomes" id="UP001363010"/>
    </source>
</evidence>
<protein>
    <submittedName>
        <fullName evidence="2">Phosphoribosyltransferase family protein</fullName>
    </submittedName>
</protein>
<dbReference type="Pfam" id="PF00156">
    <property type="entry name" value="Pribosyltran"/>
    <property type="match status" value="1"/>
</dbReference>
<dbReference type="SUPFAM" id="SSF53271">
    <property type="entry name" value="PRTase-like"/>
    <property type="match status" value="1"/>
</dbReference>
<name>A0ABU8WB12_9BURK</name>
<reference evidence="2 3" key="1">
    <citation type="submission" date="2024-03" db="EMBL/GenBank/DDBJ databases">
        <title>Novel species of the genus Variovorax.</title>
        <authorList>
            <person name="Liu Q."/>
            <person name="Xin Y.-H."/>
        </authorList>
    </citation>
    <scope>NUCLEOTIDE SEQUENCE [LARGE SCALE GENOMIC DNA]</scope>
    <source>
        <strain evidence="2 3">KACC 18501</strain>
    </source>
</reference>
<dbReference type="InterPro" id="IPR000836">
    <property type="entry name" value="PRTase_dom"/>
</dbReference>
<organism evidence="2 3">
    <name type="scientific">Variovorax humicola</name>
    <dbReference type="NCBI Taxonomy" id="1769758"/>
    <lineage>
        <taxon>Bacteria</taxon>
        <taxon>Pseudomonadati</taxon>
        <taxon>Pseudomonadota</taxon>
        <taxon>Betaproteobacteria</taxon>
        <taxon>Burkholderiales</taxon>
        <taxon>Comamonadaceae</taxon>
        <taxon>Variovorax</taxon>
    </lineage>
</organism>
<dbReference type="RefSeq" id="WP_340367748.1">
    <property type="nucleotide sequence ID" value="NZ_JBBKZV010000039.1"/>
</dbReference>
<dbReference type="GO" id="GO:0016757">
    <property type="term" value="F:glycosyltransferase activity"/>
    <property type="evidence" value="ECO:0007669"/>
    <property type="project" value="UniProtKB-KW"/>
</dbReference>
<evidence type="ECO:0000259" key="1">
    <source>
        <dbReference type="Pfam" id="PF00156"/>
    </source>
</evidence>
<dbReference type="Gene3D" id="3.40.50.2020">
    <property type="match status" value="1"/>
</dbReference>
<dbReference type="CDD" id="cd06223">
    <property type="entry name" value="PRTases_typeI"/>
    <property type="match status" value="1"/>
</dbReference>
<comment type="caution">
    <text evidence="2">The sequence shown here is derived from an EMBL/GenBank/DDBJ whole genome shotgun (WGS) entry which is preliminary data.</text>
</comment>
<gene>
    <name evidence="2" type="ORF">WKW80_32685</name>
</gene>
<sequence length="71" mass="7807">MLERRRKQYTPDRAPIDAADRTVIVVDDGLATGATMVAALHAVRARKHLDAALRRAGRIRSQPRTGTTTGR</sequence>
<keyword evidence="2" id="KW-0808">Transferase</keyword>
<accession>A0ABU8WB12</accession>
<proteinExistence type="predicted"/>
<feature type="domain" description="Phosphoribosyltransferase" evidence="1">
    <location>
        <begin position="13"/>
        <end position="47"/>
    </location>
</feature>